<dbReference type="InterPro" id="IPR024079">
    <property type="entry name" value="MetalloPept_cat_dom_sf"/>
</dbReference>
<comment type="caution">
    <text evidence="1">The sequence shown here is derived from an EMBL/GenBank/DDBJ whole genome shotgun (WGS) entry which is preliminary data.</text>
</comment>
<sequence>MNIDPPAPLPYVTSFTCDNVDYGGPQAQGECDGFTPSYFSRLSGKFHVCPFGIESQPTRATDIECSDLGDVVSSKMQSLTSTLIHEFMHSQNAGDATPTGKIQDAEYGAGSCMRIVTDKAKKPQRAFVNADSYQWFALNAFYNSYCDNLFGLPLVTQADFDKGMAQLYGSPEYNETLTSGILEGV</sequence>
<evidence type="ECO:0000313" key="2">
    <source>
        <dbReference type="Proteomes" id="UP001271007"/>
    </source>
</evidence>
<protein>
    <recommendedName>
        <fullName evidence="3">Lysine-specific metallo-endopeptidase domain-containing protein</fullName>
    </recommendedName>
</protein>
<dbReference type="GO" id="GO:0008237">
    <property type="term" value="F:metallopeptidase activity"/>
    <property type="evidence" value="ECO:0007669"/>
    <property type="project" value="InterPro"/>
</dbReference>
<dbReference type="Gene3D" id="3.40.390.10">
    <property type="entry name" value="Collagenase (Catalytic Domain)"/>
    <property type="match status" value="1"/>
</dbReference>
<dbReference type="EMBL" id="JAWDJX010000009">
    <property type="protein sequence ID" value="KAK3055374.1"/>
    <property type="molecule type" value="Genomic_DNA"/>
</dbReference>
<name>A0AAJ0DK17_9PEZI</name>
<proteinExistence type="predicted"/>
<evidence type="ECO:0000313" key="1">
    <source>
        <dbReference type="EMBL" id="KAK3055374.1"/>
    </source>
</evidence>
<reference evidence="1" key="1">
    <citation type="submission" date="2023-04" db="EMBL/GenBank/DDBJ databases">
        <title>Black Yeasts Isolated from many extreme environments.</title>
        <authorList>
            <person name="Coleine C."/>
            <person name="Stajich J.E."/>
            <person name="Selbmann L."/>
        </authorList>
    </citation>
    <scope>NUCLEOTIDE SEQUENCE</scope>
    <source>
        <strain evidence="1">CCFEE 5312</strain>
    </source>
</reference>
<evidence type="ECO:0008006" key="3">
    <source>
        <dbReference type="Google" id="ProtNLM"/>
    </source>
</evidence>
<dbReference type="Proteomes" id="UP001271007">
    <property type="component" value="Unassembled WGS sequence"/>
</dbReference>
<organism evidence="1 2">
    <name type="scientific">Extremus antarcticus</name>
    <dbReference type="NCBI Taxonomy" id="702011"/>
    <lineage>
        <taxon>Eukaryota</taxon>
        <taxon>Fungi</taxon>
        <taxon>Dikarya</taxon>
        <taxon>Ascomycota</taxon>
        <taxon>Pezizomycotina</taxon>
        <taxon>Dothideomycetes</taxon>
        <taxon>Dothideomycetidae</taxon>
        <taxon>Mycosphaerellales</taxon>
        <taxon>Extremaceae</taxon>
        <taxon>Extremus</taxon>
    </lineage>
</organism>
<gene>
    <name evidence="1" type="ORF">LTR09_003928</name>
</gene>
<dbReference type="AlphaFoldDB" id="A0AAJ0DK17"/>
<keyword evidence="2" id="KW-1185">Reference proteome</keyword>
<accession>A0AAJ0DK17</accession>
<dbReference type="SUPFAM" id="SSF55486">
    <property type="entry name" value="Metalloproteases ('zincins'), catalytic domain"/>
    <property type="match status" value="1"/>
</dbReference>